<feature type="transmembrane region" description="Helical" evidence="8">
    <location>
        <begin position="191"/>
        <end position="211"/>
    </location>
</feature>
<evidence type="ECO:0000256" key="2">
    <source>
        <dbReference type="ARBA" id="ARBA00007475"/>
    </source>
</evidence>
<evidence type="ECO:0000256" key="4">
    <source>
        <dbReference type="ARBA" id="ARBA00022824"/>
    </source>
</evidence>
<dbReference type="PANTHER" id="PTHR15301:SF3">
    <property type="entry name" value="PROTEIN NSG1-RELATED"/>
    <property type="match status" value="1"/>
</dbReference>
<dbReference type="GO" id="GO:0005789">
    <property type="term" value="C:endoplasmic reticulum membrane"/>
    <property type="evidence" value="ECO:0007669"/>
    <property type="project" value="UniProtKB-SubCell"/>
</dbReference>
<evidence type="ECO:0000313" key="9">
    <source>
        <dbReference type="EMBL" id="KAF6836007.1"/>
    </source>
</evidence>
<keyword evidence="5 8" id="KW-1133">Transmembrane helix</keyword>
<feature type="transmembrane region" description="Helical" evidence="8">
    <location>
        <begin position="146"/>
        <end position="170"/>
    </location>
</feature>
<dbReference type="Pfam" id="PF07281">
    <property type="entry name" value="INSIG"/>
    <property type="match status" value="1"/>
</dbReference>
<evidence type="ECO:0000256" key="3">
    <source>
        <dbReference type="ARBA" id="ARBA00022692"/>
    </source>
</evidence>
<organism evidence="9 10">
    <name type="scientific">Colletotrichum plurivorum</name>
    <dbReference type="NCBI Taxonomy" id="2175906"/>
    <lineage>
        <taxon>Eukaryota</taxon>
        <taxon>Fungi</taxon>
        <taxon>Dikarya</taxon>
        <taxon>Ascomycota</taxon>
        <taxon>Pezizomycotina</taxon>
        <taxon>Sordariomycetes</taxon>
        <taxon>Hypocreomycetidae</taxon>
        <taxon>Glomerellales</taxon>
        <taxon>Glomerellaceae</taxon>
        <taxon>Colletotrichum</taxon>
        <taxon>Colletotrichum orchidearum species complex</taxon>
    </lineage>
</organism>
<keyword evidence="6 8" id="KW-0472">Membrane</keyword>
<dbReference type="PANTHER" id="PTHR15301">
    <property type="entry name" value="INSULIN-INDUCED GENE 1"/>
    <property type="match status" value="1"/>
</dbReference>
<gene>
    <name evidence="9" type="ORF">CPLU01_03912</name>
</gene>
<comment type="subcellular location">
    <subcellularLocation>
        <location evidence="1">Endoplasmic reticulum membrane</location>
        <topology evidence="1">Multi-pass membrane protein</topology>
    </subcellularLocation>
</comment>
<comment type="similarity">
    <text evidence="2">Belongs to the INSIG family.</text>
</comment>
<feature type="transmembrane region" description="Helical" evidence="8">
    <location>
        <begin position="311"/>
        <end position="329"/>
    </location>
</feature>
<dbReference type="Proteomes" id="UP000654918">
    <property type="component" value="Unassembled WGS sequence"/>
</dbReference>
<keyword evidence="10" id="KW-1185">Reference proteome</keyword>
<evidence type="ECO:0000313" key="10">
    <source>
        <dbReference type="Proteomes" id="UP000654918"/>
    </source>
</evidence>
<feature type="compositionally biased region" description="Polar residues" evidence="7">
    <location>
        <begin position="46"/>
        <end position="56"/>
    </location>
</feature>
<keyword evidence="3 8" id="KW-0812">Transmembrane</keyword>
<dbReference type="GO" id="GO:0016126">
    <property type="term" value="P:sterol biosynthetic process"/>
    <property type="evidence" value="ECO:0007669"/>
    <property type="project" value="TreeGrafter"/>
</dbReference>
<dbReference type="InterPro" id="IPR025929">
    <property type="entry name" value="INSIG_fam"/>
</dbReference>
<keyword evidence="4" id="KW-0256">Endoplasmic reticulum</keyword>
<evidence type="ECO:0000256" key="5">
    <source>
        <dbReference type="ARBA" id="ARBA00022989"/>
    </source>
</evidence>
<evidence type="ECO:0000256" key="8">
    <source>
        <dbReference type="SAM" id="Phobius"/>
    </source>
</evidence>
<feature type="region of interest" description="Disordered" evidence="7">
    <location>
        <begin position="83"/>
        <end position="106"/>
    </location>
</feature>
<dbReference type="EMBL" id="WIGO01000035">
    <property type="protein sequence ID" value="KAF6836007.1"/>
    <property type="molecule type" value="Genomic_DNA"/>
</dbReference>
<dbReference type="AlphaFoldDB" id="A0A8H6KQU9"/>
<feature type="transmembrane region" description="Helical" evidence="8">
    <location>
        <begin position="284"/>
        <end position="305"/>
    </location>
</feature>
<reference evidence="9" key="1">
    <citation type="journal article" date="2020" name="Phytopathology">
        <title>Genome Sequence Resources of Colletotrichum truncatum, C. plurivorum, C. musicola, and C. sojae: Four Species Pathogenic to Soybean (Glycine max).</title>
        <authorList>
            <person name="Rogerio F."/>
            <person name="Boufleur T.R."/>
            <person name="Ciampi-Guillardi M."/>
            <person name="Sukno S.A."/>
            <person name="Thon M.R."/>
            <person name="Massola Junior N.S."/>
            <person name="Baroncelli R."/>
        </authorList>
    </citation>
    <scope>NUCLEOTIDE SEQUENCE</scope>
    <source>
        <strain evidence="9">LFN00145</strain>
    </source>
</reference>
<protein>
    <submittedName>
        <fullName evidence="9">Insig domain-containing protein</fullName>
    </submittedName>
</protein>
<feature type="transmembrane region" description="Helical" evidence="8">
    <location>
        <begin position="250"/>
        <end position="272"/>
    </location>
</feature>
<name>A0A8H6KQU9_9PEZI</name>
<evidence type="ECO:0000256" key="1">
    <source>
        <dbReference type="ARBA" id="ARBA00004477"/>
    </source>
</evidence>
<comment type="caution">
    <text evidence="9">The sequence shown here is derived from an EMBL/GenBank/DDBJ whole genome shotgun (WGS) entry which is preliminary data.</text>
</comment>
<feature type="region of interest" description="Disordered" evidence="7">
    <location>
        <begin position="1"/>
        <end position="62"/>
    </location>
</feature>
<proteinExistence type="inferred from homology"/>
<evidence type="ECO:0000256" key="7">
    <source>
        <dbReference type="SAM" id="MobiDB-lite"/>
    </source>
</evidence>
<evidence type="ECO:0000256" key="6">
    <source>
        <dbReference type="ARBA" id="ARBA00023136"/>
    </source>
</evidence>
<sequence length="405" mass="44175">MSDDGPPLVRPIPRRPFDFNYTSPTPPEDEDSSPSPNPEVDFSRLHNAQTASSDSGSLPRPQSIMNLTASTLFGIYSPTTYGKDRYGTERDEPDTPWGTGAQTPIKRPSVDETTFELMKDRSTLLRRRSSHRGGSKQQPSSATATALFSVSRVALLFVIGMGYGVMVTRLQSEHSFSPFQVEGIIKPGYDWQYLSLWGLSGVVLGSLLPWFDGVWEHTFGRDDETVGVMGNSSPEDVSPVKDWALVVRSIGAFVGIVFAIVSLSSYLILSLLCTANCRQRKLPWASTLQVSLTLALVNPFLWYLIDRSKPGFLLSMAVGVAGSAVLLGINPDVMPTPSSLTCRNESHKAYADPIALGGLASQETLETGIWMLSVLFCSCVCFGNIGRRLAPNQSTTARGRWAGIR</sequence>
<accession>A0A8H6KQU9</accession>